<dbReference type="GeneID" id="301193852"/>
<feature type="binding site" evidence="4">
    <location>
        <position position="131"/>
    </location>
    <ligand>
        <name>Mg(2+)</name>
        <dbReference type="ChEBI" id="CHEBI:18420"/>
    </ligand>
</feature>
<feature type="binding site" evidence="4">
    <location>
        <begin position="111"/>
        <end position="112"/>
    </location>
    <ligand>
        <name>S-adenosyl-L-methionine</name>
        <dbReference type="ChEBI" id="CHEBI:59789"/>
    </ligand>
</feature>
<dbReference type="InterPro" id="IPR043675">
    <property type="entry name" value="TrmR_methyltr"/>
</dbReference>
<dbReference type="Gene3D" id="3.40.50.150">
    <property type="entry name" value="Vaccinia Virus protein VP39"/>
    <property type="match status" value="1"/>
</dbReference>
<dbReference type="HAMAP" id="MF_02217">
    <property type="entry name" value="TrmR_methyltr"/>
    <property type="match status" value="1"/>
</dbReference>
<gene>
    <name evidence="4" type="primary">trmR</name>
    <name evidence="5" type="ORF">GCA01S_001_01150</name>
</gene>
<dbReference type="OrthoDB" id="9799672at2"/>
<keyword evidence="4" id="KW-0460">Magnesium</keyword>
<proteinExistence type="inferred from homology"/>
<dbReference type="EC" id="2.1.1.-" evidence="4"/>
<dbReference type="InterPro" id="IPR029063">
    <property type="entry name" value="SAM-dependent_MTases_sf"/>
</dbReference>
<name>A0A023D9W8_9BACL</name>
<feature type="binding site" evidence="4">
    <location>
        <position position="83"/>
    </location>
    <ligand>
        <name>S-adenosyl-L-methionine</name>
        <dbReference type="ChEBI" id="CHEBI:59789"/>
    </ligand>
</feature>
<dbReference type="AlphaFoldDB" id="A0A023D9W8"/>
<dbReference type="InterPro" id="IPR050362">
    <property type="entry name" value="Cation-dep_OMT"/>
</dbReference>
<dbReference type="GO" id="GO:0030488">
    <property type="term" value="P:tRNA methylation"/>
    <property type="evidence" value="ECO:0007669"/>
    <property type="project" value="UniProtKB-UniRule"/>
</dbReference>
<comment type="similarity">
    <text evidence="4">Belongs to the class I-like SAM-binding methyltransferase superfamily. Cation-dependent O-methyltransferase family.</text>
</comment>
<evidence type="ECO:0000256" key="1">
    <source>
        <dbReference type="ARBA" id="ARBA00022603"/>
    </source>
</evidence>
<dbReference type="GO" id="GO:0008757">
    <property type="term" value="F:S-adenosylmethionine-dependent methyltransferase activity"/>
    <property type="evidence" value="ECO:0007669"/>
    <property type="project" value="TreeGrafter"/>
</dbReference>
<dbReference type="Pfam" id="PF01596">
    <property type="entry name" value="Methyltransf_3"/>
    <property type="match status" value="1"/>
</dbReference>
<keyword evidence="4" id="KW-0479">Metal-binding</keyword>
<dbReference type="GO" id="GO:0016300">
    <property type="term" value="F:tRNA (uridine) methyltransferase activity"/>
    <property type="evidence" value="ECO:0007669"/>
    <property type="project" value="UniProtKB-UniRule"/>
</dbReference>
<dbReference type="GO" id="GO:0000287">
    <property type="term" value="F:magnesium ion binding"/>
    <property type="evidence" value="ECO:0007669"/>
    <property type="project" value="UniProtKB-UniRule"/>
</dbReference>
<comment type="subunit">
    <text evidence="4">Homodimer.</text>
</comment>
<comment type="catalytic activity">
    <reaction evidence="4">
        <text>5-hydroxyuridine(34) in tRNA + S-adenosyl-L-methionine = 5-methoxyuridine(34) in tRNA + S-adenosyl-L-homocysteine + H(+)</text>
        <dbReference type="Rhea" id="RHEA:60524"/>
        <dbReference type="Rhea" id="RHEA-COMP:13381"/>
        <dbReference type="Rhea" id="RHEA-COMP:15591"/>
        <dbReference type="ChEBI" id="CHEBI:15378"/>
        <dbReference type="ChEBI" id="CHEBI:57856"/>
        <dbReference type="ChEBI" id="CHEBI:59789"/>
        <dbReference type="ChEBI" id="CHEBI:136877"/>
        <dbReference type="ChEBI" id="CHEBI:143860"/>
    </reaction>
</comment>
<protein>
    <recommendedName>
        <fullName evidence="4">tRNA 5-hydroxyuridine methyltransferase</fullName>
        <ecNumber evidence="4">2.1.1.-</ecNumber>
    </recommendedName>
    <alternativeName>
        <fullName evidence="4">ho5U methyltransferase</fullName>
    </alternativeName>
</protein>
<feature type="binding site" evidence="4">
    <location>
        <position position="36"/>
    </location>
    <ligand>
        <name>S-adenosyl-L-methionine</name>
        <dbReference type="ChEBI" id="CHEBI:59789"/>
    </ligand>
</feature>
<feature type="binding site" evidence="4">
    <location>
        <position position="66"/>
    </location>
    <ligand>
        <name>S-adenosyl-L-methionine</name>
        <dbReference type="ChEBI" id="CHEBI:59789"/>
    </ligand>
</feature>
<dbReference type="PANTHER" id="PTHR10509:SF14">
    <property type="entry name" value="CAFFEOYL-COA O-METHYLTRANSFERASE 3-RELATED"/>
    <property type="match status" value="1"/>
</dbReference>
<organism evidence="5 6">
    <name type="scientific">Parageobacillus caldoxylosilyticus NBRC 107762</name>
    <dbReference type="NCBI Taxonomy" id="1220594"/>
    <lineage>
        <taxon>Bacteria</taxon>
        <taxon>Bacillati</taxon>
        <taxon>Bacillota</taxon>
        <taxon>Bacilli</taxon>
        <taxon>Bacillales</taxon>
        <taxon>Anoxybacillaceae</taxon>
        <taxon>Saccharococcus</taxon>
    </lineage>
</organism>
<feature type="binding site" evidence="4">
    <location>
        <position position="157"/>
    </location>
    <ligand>
        <name>Mg(2+)</name>
        <dbReference type="ChEBI" id="CHEBI:18420"/>
    </ligand>
</feature>
<dbReference type="RefSeq" id="WP_017435580.1">
    <property type="nucleotide sequence ID" value="NZ_BAWO01000001.1"/>
</dbReference>
<dbReference type="CDD" id="cd02440">
    <property type="entry name" value="AdoMet_MTases"/>
    <property type="match status" value="1"/>
</dbReference>
<evidence type="ECO:0000256" key="3">
    <source>
        <dbReference type="ARBA" id="ARBA00022691"/>
    </source>
</evidence>
<feature type="binding site" evidence="4">
    <location>
        <position position="131"/>
    </location>
    <ligand>
        <name>S-adenosyl-L-methionine</name>
        <dbReference type="ChEBI" id="CHEBI:59789"/>
    </ligand>
</feature>
<comment type="function">
    <text evidence="4">Catalyzes the methylation of 5-hydroxyuridine (ho5U) to form 5-methoxyuridine (mo5U) at position 34 in tRNAs.</text>
</comment>
<dbReference type="Proteomes" id="UP000023561">
    <property type="component" value="Unassembled WGS sequence"/>
</dbReference>
<dbReference type="InterPro" id="IPR002935">
    <property type="entry name" value="SAM_O-MeTrfase"/>
</dbReference>
<dbReference type="PANTHER" id="PTHR10509">
    <property type="entry name" value="O-METHYLTRANSFERASE-RELATED"/>
    <property type="match status" value="1"/>
</dbReference>
<keyword evidence="2 4" id="KW-0808">Transferase</keyword>
<keyword evidence="1 4" id="KW-0489">Methyltransferase</keyword>
<sequence length="217" mass="24932">MISKEIVQYIKQFIPERDKQIKEMERYAQEYDIPIMEVTGIEVMLHILKIAQPKRILEIGTAIGYSAIRMAKALPAAEIVTIERDKERYERALFYINQTGTSGQIRVIFGDALNVYSDVAKAAPFDVLFIDAAKGQYQRFFELYEPLLAENGLIITDNVLFKGLVATEEPIENKRMRQLAAKIRRYNEWLAGRNDYETIILPVGDGVAISRKRGERQ</sequence>
<dbReference type="PROSITE" id="PS51682">
    <property type="entry name" value="SAM_OMT_I"/>
    <property type="match status" value="1"/>
</dbReference>
<evidence type="ECO:0000313" key="5">
    <source>
        <dbReference type="EMBL" id="GAJ38168.1"/>
    </source>
</evidence>
<keyword evidence="3 4" id="KW-0949">S-adenosyl-L-methionine</keyword>
<comment type="caution">
    <text evidence="5">The sequence shown here is derived from an EMBL/GenBank/DDBJ whole genome shotgun (WGS) entry which is preliminary data.</text>
</comment>
<dbReference type="GO" id="GO:0008171">
    <property type="term" value="F:O-methyltransferase activity"/>
    <property type="evidence" value="ECO:0007669"/>
    <property type="project" value="InterPro"/>
</dbReference>
<feature type="binding site" evidence="4">
    <location>
        <position position="158"/>
    </location>
    <ligand>
        <name>Mg(2+)</name>
        <dbReference type="ChEBI" id="CHEBI:18420"/>
    </ligand>
</feature>
<keyword evidence="6" id="KW-1185">Reference proteome</keyword>
<dbReference type="SUPFAM" id="SSF53335">
    <property type="entry name" value="S-adenosyl-L-methionine-dependent methyltransferases"/>
    <property type="match status" value="1"/>
</dbReference>
<evidence type="ECO:0000256" key="2">
    <source>
        <dbReference type="ARBA" id="ARBA00022679"/>
    </source>
</evidence>
<reference evidence="5 6" key="1">
    <citation type="submission" date="2014-04" db="EMBL/GenBank/DDBJ databases">
        <title>Whole genome shotgun sequence of Geobacillus caldoxylosilyticus NBRC 107762.</title>
        <authorList>
            <person name="Hosoyama A."/>
            <person name="Hosoyama Y."/>
            <person name="Katano-Makiyama Y."/>
            <person name="Tsuchikane K."/>
            <person name="Ohji S."/>
            <person name="Ichikawa N."/>
            <person name="Yamazoe A."/>
            <person name="Fujita N."/>
        </authorList>
    </citation>
    <scope>NUCLEOTIDE SEQUENCE [LARGE SCALE GENOMIC DNA]</scope>
    <source>
        <strain evidence="5 6">NBRC 107762</strain>
    </source>
</reference>
<evidence type="ECO:0000256" key="4">
    <source>
        <dbReference type="HAMAP-Rule" id="MF_02217"/>
    </source>
</evidence>
<dbReference type="EMBL" id="BAWO01000001">
    <property type="protein sequence ID" value="GAJ38168.1"/>
    <property type="molecule type" value="Genomic_DNA"/>
</dbReference>
<evidence type="ECO:0000313" key="6">
    <source>
        <dbReference type="Proteomes" id="UP000023561"/>
    </source>
</evidence>
<accession>A0A023D9W8</accession>
<keyword evidence="4" id="KW-0819">tRNA processing</keyword>